<reference evidence="1 2" key="1">
    <citation type="submission" date="2019-10" db="EMBL/GenBank/DDBJ databases">
        <title>Vibrio sp. nov. isolated from a shrimp pond.</title>
        <authorList>
            <person name="Gomez-Gil B."/>
            <person name="Enciso-Ibarra J."/>
            <person name="Enciso-Ibarra K."/>
            <person name="Bolan-Mejia C."/>
        </authorList>
    </citation>
    <scope>NUCLEOTIDE SEQUENCE [LARGE SCALE GENOMIC DNA]</scope>
    <source>
        <strain evidence="1 2">CAIM 722</strain>
    </source>
</reference>
<evidence type="ECO:0000313" key="2">
    <source>
        <dbReference type="Proteomes" id="UP000462621"/>
    </source>
</evidence>
<dbReference type="Proteomes" id="UP000462621">
    <property type="component" value="Unassembled WGS sequence"/>
</dbReference>
<dbReference type="AlphaFoldDB" id="A0A7X4RU86"/>
<protein>
    <submittedName>
        <fullName evidence="1">Uncharacterized protein</fullName>
    </submittedName>
</protein>
<evidence type="ECO:0000313" key="1">
    <source>
        <dbReference type="EMBL" id="MZI93248.1"/>
    </source>
</evidence>
<sequence>MSRIKPHTHEQHVYVGEKLARKNGHRNWLLDDDERLQQYYFEGLNHNKIAELLDRSPASVRKRVSRKGYTRSPRYQRFTTIEDMYIKRHYGIQTTIEIAETLQKTVGSIRDHAIKVLGLKRRYLGENSPSSTISDEDVELIRLLADEGLTGAEISRKMEVSKTHVYALINFTRRMNGLPDRIYDILEYQ</sequence>
<dbReference type="SUPFAM" id="SSF88659">
    <property type="entry name" value="Sigma3 and sigma4 domains of RNA polymerase sigma factors"/>
    <property type="match status" value="1"/>
</dbReference>
<comment type="caution">
    <text evidence="1">The sequence shown here is derived from an EMBL/GenBank/DDBJ whole genome shotgun (WGS) entry which is preliminary data.</text>
</comment>
<name>A0A7X4RU86_9VIBR</name>
<gene>
    <name evidence="1" type="ORF">F9817_08565</name>
</gene>
<keyword evidence="2" id="KW-1185">Reference proteome</keyword>
<accession>A0A7X4RU86</accession>
<dbReference type="EMBL" id="WEKT01000011">
    <property type="protein sequence ID" value="MZI93248.1"/>
    <property type="molecule type" value="Genomic_DNA"/>
</dbReference>
<dbReference type="InterPro" id="IPR013324">
    <property type="entry name" value="RNA_pol_sigma_r3/r4-like"/>
</dbReference>
<proteinExistence type="predicted"/>
<dbReference type="RefSeq" id="WP_161154548.1">
    <property type="nucleotide sequence ID" value="NZ_WEKT01000011.1"/>
</dbReference>
<organism evidence="1 2">
    <name type="scientific">Vibrio eleionomae</name>
    <dbReference type="NCBI Taxonomy" id="2653505"/>
    <lineage>
        <taxon>Bacteria</taxon>
        <taxon>Pseudomonadati</taxon>
        <taxon>Pseudomonadota</taxon>
        <taxon>Gammaproteobacteria</taxon>
        <taxon>Vibrionales</taxon>
        <taxon>Vibrionaceae</taxon>
        <taxon>Vibrio</taxon>
    </lineage>
</organism>